<dbReference type="EMBL" id="RQFU01000010">
    <property type="protein sequence ID" value="TGL22545.1"/>
    <property type="molecule type" value="Genomic_DNA"/>
</dbReference>
<proteinExistence type="predicted"/>
<name>A0ABY2M4Z9_9LEPT</name>
<evidence type="ECO:0000313" key="3">
    <source>
        <dbReference type="Proteomes" id="UP000298200"/>
    </source>
</evidence>
<dbReference type="SUPFAM" id="SSF55729">
    <property type="entry name" value="Acyl-CoA N-acyltransferases (Nat)"/>
    <property type="match status" value="1"/>
</dbReference>
<dbReference type="PANTHER" id="PTHR43617">
    <property type="entry name" value="L-AMINO ACID N-ACETYLTRANSFERASE"/>
    <property type="match status" value="1"/>
</dbReference>
<organism evidence="2 3">
    <name type="scientific">Leptospira yanagawae</name>
    <dbReference type="NCBI Taxonomy" id="293069"/>
    <lineage>
        <taxon>Bacteria</taxon>
        <taxon>Pseudomonadati</taxon>
        <taxon>Spirochaetota</taxon>
        <taxon>Spirochaetia</taxon>
        <taxon>Leptospirales</taxon>
        <taxon>Leptospiraceae</taxon>
        <taxon>Leptospira</taxon>
    </lineage>
</organism>
<reference evidence="3" key="1">
    <citation type="journal article" date="2019" name="PLoS Negl. Trop. Dis.">
        <title>Revisiting the worldwide diversity of Leptospira species in the environment.</title>
        <authorList>
            <person name="Vincent A.T."/>
            <person name="Schiettekatte O."/>
            <person name="Bourhy P."/>
            <person name="Veyrier F.J."/>
            <person name="Picardeau M."/>
        </authorList>
    </citation>
    <scope>NUCLEOTIDE SEQUENCE [LARGE SCALE GENOMIC DNA]</scope>
    <source>
        <strain evidence="3">201800272</strain>
    </source>
</reference>
<accession>A0ABY2M4Z9</accession>
<gene>
    <name evidence="2" type="ORF">EHQ46_07495</name>
</gene>
<comment type="caution">
    <text evidence="2">The sequence shown here is derived from an EMBL/GenBank/DDBJ whole genome shotgun (WGS) entry which is preliminary data.</text>
</comment>
<dbReference type="Proteomes" id="UP000298200">
    <property type="component" value="Unassembled WGS sequence"/>
</dbReference>
<keyword evidence="3" id="KW-1185">Reference proteome</keyword>
<dbReference type="RefSeq" id="WP_135634636.1">
    <property type="nucleotide sequence ID" value="NZ_RQFU01000010.1"/>
</dbReference>
<dbReference type="InterPro" id="IPR050276">
    <property type="entry name" value="MshD_Acetyltransferase"/>
</dbReference>
<protein>
    <submittedName>
        <fullName evidence="2">GNAT family N-acetyltransferase</fullName>
    </submittedName>
</protein>
<dbReference type="PROSITE" id="PS51186">
    <property type="entry name" value="GNAT"/>
    <property type="match status" value="1"/>
</dbReference>
<evidence type="ECO:0000313" key="2">
    <source>
        <dbReference type="EMBL" id="TGL22545.1"/>
    </source>
</evidence>
<feature type="domain" description="N-acetyltransferase" evidence="1">
    <location>
        <begin position="3"/>
        <end position="165"/>
    </location>
</feature>
<dbReference type="Pfam" id="PF00583">
    <property type="entry name" value="Acetyltransf_1"/>
    <property type="match status" value="1"/>
</dbReference>
<dbReference type="InterPro" id="IPR016181">
    <property type="entry name" value="Acyl_CoA_acyltransferase"/>
</dbReference>
<dbReference type="Gene3D" id="3.40.630.30">
    <property type="match status" value="1"/>
</dbReference>
<dbReference type="InterPro" id="IPR000182">
    <property type="entry name" value="GNAT_dom"/>
</dbReference>
<evidence type="ECO:0000259" key="1">
    <source>
        <dbReference type="PROSITE" id="PS51186"/>
    </source>
</evidence>
<dbReference type="CDD" id="cd04301">
    <property type="entry name" value="NAT_SF"/>
    <property type="match status" value="1"/>
</dbReference>
<sequence>MELTIRKADISESQRIKSVLSTTWAETYKGIFSSDVIEKITSDWHSIRNITGQIESNDVIFQVALIGTNLIGLITLYQINSESFQLGRLYVLKEFQREGIGEKLFAKSLLILREKNVKRILVEIEKENRKAIDFYHKIGFFEVGQKSENLFGNNIYLIEMVYNIS</sequence>